<evidence type="ECO:0000256" key="8">
    <source>
        <dbReference type="SAM" id="Phobius"/>
    </source>
</evidence>
<proteinExistence type="predicted"/>
<evidence type="ECO:0000313" key="10">
    <source>
        <dbReference type="EMBL" id="KAL2096973.1"/>
    </source>
</evidence>
<sequence>MADTSRLLRHVTELGFKVNWEKSCLTPAQSVNFIGMHLESRTMWATLTKARWLAIQHALAKVRPGRRISYIRLLRLAGLLTAATTVIQFGLLYLRPFQRWLIELRLSAVHNRHTLVQMTRSCSLHLQRWKQEDFLRSGVQMGPPPARREVVTTDASLTGWGGVWQHQGVSGQWDPHMKRCHINVLELQAVFLTLKHFESVLRGKHVMVRTDNTSVVFHINHQGGTRSLPSLRLTQALLTWAETRFLSLRATHIPEGVRHTVLNVRAQSTRTMNENRWKLFTTWCTTHSLNPLECPVVTILDFLQHLLDNGRSPATLRVYVAALAAYRAPTEGVSLGAHKLVVAFMKGAQRLHPRPRTDCAPWDLHTVLNGLCSPPFEPLEQAVIKWLSIKTAFLLAITSTKRVSEVHALSFSTQCMRWGPEDSQVTLWPNPAFLPKVLSTQFANQPIVLAAFCPDGKSRSELCPVRALCQYVSQTALWRKTDQLFIRFGECGKGAPLSKQRLAHWVSEAITSAYRFADKTAPASARCHSTRAVASCIKRSFSC</sequence>
<keyword evidence="11" id="KW-1185">Reference proteome</keyword>
<evidence type="ECO:0000313" key="11">
    <source>
        <dbReference type="Proteomes" id="UP001591681"/>
    </source>
</evidence>
<keyword evidence="5" id="KW-0378">Hydrolase</keyword>
<dbReference type="Gene3D" id="1.10.150.130">
    <property type="match status" value="1"/>
</dbReference>
<keyword evidence="8" id="KW-0472">Membrane</keyword>
<name>A0ABD1KCX7_9TELE</name>
<evidence type="ECO:0000256" key="3">
    <source>
        <dbReference type="ARBA" id="ARBA00022722"/>
    </source>
</evidence>
<evidence type="ECO:0000259" key="9">
    <source>
        <dbReference type="Pfam" id="PF17917"/>
    </source>
</evidence>
<evidence type="ECO:0000256" key="1">
    <source>
        <dbReference type="ARBA" id="ARBA00022679"/>
    </source>
</evidence>
<keyword evidence="7" id="KW-0238">DNA-binding</keyword>
<dbReference type="InterPro" id="IPR043502">
    <property type="entry name" value="DNA/RNA_pol_sf"/>
</dbReference>
<dbReference type="GO" id="GO:0003677">
    <property type="term" value="F:DNA binding"/>
    <property type="evidence" value="ECO:0007669"/>
    <property type="project" value="UniProtKB-KW"/>
</dbReference>
<keyword evidence="8" id="KW-0812">Transmembrane</keyword>
<evidence type="ECO:0000256" key="2">
    <source>
        <dbReference type="ARBA" id="ARBA00022695"/>
    </source>
</evidence>
<protein>
    <recommendedName>
        <fullName evidence="9">Reverse transcriptase RNase H-like domain-containing protein</fullName>
    </recommendedName>
</protein>
<evidence type="ECO:0000256" key="4">
    <source>
        <dbReference type="ARBA" id="ARBA00022759"/>
    </source>
</evidence>
<evidence type="ECO:0000256" key="7">
    <source>
        <dbReference type="ARBA" id="ARBA00023125"/>
    </source>
</evidence>
<dbReference type="CDD" id="cd09275">
    <property type="entry name" value="RNase_HI_RT_DIRS1"/>
    <property type="match status" value="1"/>
</dbReference>
<dbReference type="AlphaFoldDB" id="A0ABD1KCX7"/>
<dbReference type="GO" id="GO:0003964">
    <property type="term" value="F:RNA-directed DNA polymerase activity"/>
    <property type="evidence" value="ECO:0007669"/>
    <property type="project" value="UniProtKB-KW"/>
</dbReference>
<feature type="domain" description="Reverse transcriptase RNase H-like" evidence="9">
    <location>
        <begin position="150"/>
        <end position="220"/>
    </location>
</feature>
<dbReference type="SUPFAM" id="SSF56672">
    <property type="entry name" value="DNA/RNA polymerases"/>
    <property type="match status" value="1"/>
</dbReference>
<dbReference type="EMBL" id="JBHFQA010000006">
    <property type="protein sequence ID" value="KAL2096973.1"/>
    <property type="molecule type" value="Genomic_DNA"/>
</dbReference>
<dbReference type="InterPro" id="IPR010998">
    <property type="entry name" value="Integrase_recombinase_N"/>
</dbReference>
<dbReference type="GO" id="GO:0004519">
    <property type="term" value="F:endonuclease activity"/>
    <property type="evidence" value="ECO:0007669"/>
    <property type="project" value="UniProtKB-KW"/>
</dbReference>
<keyword evidence="6" id="KW-0695">RNA-directed DNA polymerase</keyword>
<gene>
    <name evidence="10" type="ORF">ACEWY4_006180</name>
</gene>
<keyword evidence="1" id="KW-0808">Transferase</keyword>
<dbReference type="GO" id="GO:0016787">
    <property type="term" value="F:hydrolase activity"/>
    <property type="evidence" value="ECO:0007669"/>
    <property type="project" value="UniProtKB-KW"/>
</dbReference>
<organism evidence="10 11">
    <name type="scientific">Coilia grayii</name>
    <name type="common">Gray's grenadier anchovy</name>
    <dbReference type="NCBI Taxonomy" id="363190"/>
    <lineage>
        <taxon>Eukaryota</taxon>
        <taxon>Metazoa</taxon>
        <taxon>Chordata</taxon>
        <taxon>Craniata</taxon>
        <taxon>Vertebrata</taxon>
        <taxon>Euteleostomi</taxon>
        <taxon>Actinopterygii</taxon>
        <taxon>Neopterygii</taxon>
        <taxon>Teleostei</taxon>
        <taxon>Clupei</taxon>
        <taxon>Clupeiformes</taxon>
        <taxon>Clupeoidei</taxon>
        <taxon>Engraulidae</taxon>
        <taxon>Coilinae</taxon>
        <taxon>Coilia</taxon>
    </lineage>
</organism>
<keyword evidence="3" id="KW-0540">Nuclease</keyword>
<evidence type="ECO:0000256" key="6">
    <source>
        <dbReference type="ARBA" id="ARBA00022918"/>
    </source>
</evidence>
<dbReference type="PANTHER" id="PTHR35617">
    <property type="entry name" value="PHAGE_INTEGRASE DOMAIN-CONTAINING PROTEIN"/>
    <property type="match status" value="1"/>
</dbReference>
<dbReference type="SUPFAM" id="SSF47823">
    <property type="entry name" value="lambda integrase-like, N-terminal domain"/>
    <property type="match status" value="1"/>
</dbReference>
<dbReference type="PANTHER" id="PTHR35617:SF3">
    <property type="entry name" value="CORE-BINDING (CB) DOMAIN-CONTAINING PROTEIN"/>
    <property type="match status" value="1"/>
</dbReference>
<reference evidence="10 11" key="1">
    <citation type="submission" date="2024-09" db="EMBL/GenBank/DDBJ databases">
        <title>A chromosome-level genome assembly of Gray's grenadier anchovy, Coilia grayii.</title>
        <authorList>
            <person name="Fu Z."/>
        </authorList>
    </citation>
    <scope>NUCLEOTIDE SEQUENCE [LARGE SCALE GENOMIC DNA]</scope>
    <source>
        <strain evidence="10">G4</strain>
        <tissue evidence="10">Muscle</tissue>
    </source>
</reference>
<dbReference type="InterPro" id="IPR041373">
    <property type="entry name" value="RT_RNaseH"/>
</dbReference>
<dbReference type="Proteomes" id="UP001591681">
    <property type="component" value="Unassembled WGS sequence"/>
</dbReference>
<accession>A0ABD1KCX7</accession>
<keyword evidence="8" id="KW-1133">Transmembrane helix</keyword>
<evidence type="ECO:0000256" key="5">
    <source>
        <dbReference type="ARBA" id="ARBA00022801"/>
    </source>
</evidence>
<comment type="caution">
    <text evidence="10">The sequence shown here is derived from an EMBL/GenBank/DDBJ whole genome shotgun (WGS) entry which is preliminary data.</text>
</comment>
<keyword evidence="2" id="KW-0548">Nucleotidyltransferase</keyword>
<keyword evidence="4" id="KW-0255">Endonuclease</keyword>
<dbReference type="Pfam" id="PF17917">
    <property type="entry name" value="RT_RNaseH"/>
    <property type="match status" value="1"/>
</dbReference>
<feature type="transmembrane region" description="Helical" evidence="8">
    <location>
        <begin position="73"/>
        <end position="94"/>
    </location>
</feature>